<comment type="pathway">
    <text evidence="2">Secondary metabolite biosynthesis.</text>
</comment>
<dbReference type="GO" id="GO:0016705">
    <property type="term" value="F:oxidoreductase activity, acting on paired donors, with incorporation or reduction of molecular oxygen"/>
    <property type="evidence" value="ECO:0007669"/>
    <property type="project" value="InterPro"/>
</dbReference>
<evidence type="ECO:0000256" key="1">
    <source>
        <dbReference type="ARBA" id="ARBA00001971"/>
    </source>
</evidence>
<dbReference type="GO" id="GO:0005506">
    <property type="term" value="F:iron ion binding"/>
    <property type="evidence" value="ECO:0007669"/>
    <property type="project" value="InterPro"/>
</dbReference>
<dbReference type="GO" id="GO:0004497">
    <property type="term" value="F:monooxygenase activity"/>
    <property type="evidence" value="ECO:0007669"/>
    <property type="project" value="UniProtKB-KW"/>
</dbReference>
<dbReference type="Gene3D" id="1.10.630.10">
    <property type="entry name" value="Cytochrome P450"/>
    <property type="match status" value="1"/>
</dbReference>
<dbReference type="EMBL" id="VDMD01000008">
    <property type="protein sequence ID" value="TRM63939.1"/>
    <property type="molecule type" value="Genomic_DNA"/>
</dbReference>
<dbReference type="PRINTS" id="PR00463">
    <property type="entry name" value="EP450I"/>
</dbReference>
<evidence type="ECO:0000256" key="2">
    <source>
        <dbReference type="ARBA" id="ARBA00005179"/>
    </source>
</evidence>
<evidence type="ECO:0000256" key="8">
    <source>
        <dbReference type="ARBA" id="ARBA00023033"/>
    </source>
</evidence>
<keyword evidence="7 9" id="KW-0408">Iron</keyword>
<dbReference type="InterPro" id="IPR050364">
    <property type="entry name" value="Cytochrome_P450_fung"/>
</dbReference>
<evidence type="ECO:0000256" key="10">
    <source>
        <dbReference type="RuleBase" id="RU000461"/>
    </source>
</evidence>
<evidence type="ECO:0000256" key="11">
    <source>
        <dbReference type="SAM" id="SignalP"/>
    </source>
</evidence>
<keyword evidence="5 9" id="KW-0479">Metal-binding</keyword>
<dbReference type="InterPro" id="IPR001128">
    <property type="entry name" value="Cyt_P450"/>
</dbReference>
<evidence type="ECO:0000256" key="6">
    <source>
        <dbReference type="ARBA" id="ARBA00023002"/>
    </source>
</evidence>
<feature type="binding site" description="axial binding residue" evidence="9">
    <location>
        <position position="441"/>
    </location>
    <ligand>
        <name>heme</name>
        <dbReference type="ChEBI" id="CHEBI:30413"/>
    </ligand>
    <ligandPart>
        <name>Fe</name>
        <dbReference type="ChEBI" id="CHEBI:18248"/>
    </ligandPart>
</feature>
<dbReference type="Proteomes" id="UP000320762">
    <property type="component" value="Unassembled WGS sequence"/>
</dbReference>
<dbReference type="Pfam" id="PF00067">
    <property type="entry name" value="p450"/>
    <property type="match status" value="1"/>
</dbReference>
<keyword evidence="13" id="KW-1185">Reference proteome</keyword>
<keyword evidence="8 10" id="KW-0503">Monooxygenase</keyword>
<sequence length="516" mass="57609">MFAPTVQDIAICVLLYALHLLLKRSQQSLPLPPGPPADPLFGHLRKIPSIGAERLYLQWGREYDSDVIHVSVLGQPIIVLNSLQATVDLLDKRGAIYSGRPQFAFFDMLGWYECLLMIGSQQPSFSIHRRLMQNYFAKADAPRFAALQTHEARKLAKGIVEHPERWQECLNMYSTGIIMQLITGHEIKTLDDVHLQIANDVCMTMNSGGTAGATGVDLFPLLRYLPSWCDPSGSTGFVRKWRHAIRNMYDVPYERVQADVKAGTAQPSLMLAAMQEMDAQEEGVDTLTEERIKGLCATSWAGGADTTFDTLTTFVFGIVNYPDVQARARAELDRVVGPDRMPDFADRDNLPYVERVMYESFRFWPVTPLGPPHKSTEDDMYNGMFIPKGSLVLFNAFAMTHDESVYADPWRFDPDRYLPREEGGRGEPLPATQFGFGRRVCPGRVVGETNIFIAIATMLHVLAIEKAKDAAGNEITVDPETAKYTTGLTSHPETVLCNIVPTSERAKGLAMAYHSE</sequence>
<evidence type="ECO:0000256" key="7">
    <source>
        <dbReference type="ARBA" id="ARBA00023004"/>
    </source>
</evidence>
<comment type="similarity">
    <text evidence="3 10">Belongs to the cytochrome P450 family.</text>
</comment>
<feature type="signal peptide" evidence="11">
    <location>
        <begin position="1"/>
        <end position="28"/>
    </location>
</feature>
<evidence type="ECO:0000256" key="4">
    <source>
        <dbReference type="ARBA" id="ARBA00022617"/>
    </source>
</evidence>
<dbReference type="InterPro" id="IPR002401">
    <property type="entry name" value="Cyt_P450_E_grp-I"/>
</dbReference>
<evidence type="ECO:0000313" key="12">
    <source>
        <dbReference type="EMBL" id="TRM63939.1"/>
    </source>
</evidence>
<keyword evidence="6 10" id="KW-0560">Oxidoreductase</keyword>
<dbReference type="SUPFAM" id="SSF48264">
    <property type="entry name" value="Cytochrome P450"/>
    <property type="match status" value="1"/>
</dbReference>
<dbReference type="InterPro" id="IPR036396">
    <property type="entry name" value="Cyt_P450_sf"/>
</dbReference>
<dbReference type="GO" id="GO:0020037">
    <property type="term" value="F:heme binding"/>
    <property type="evidence" value="ECO:0007669"/>
    <property type="project" value="InterPro"/>
</dbReference>
<keyword evidence="11" id="KW-0732">Signal</keyword>
<dbReference type="STRING" id="97359.A0A550CGL1"/>
<evidence type="ECO:0000256" key="5">
    <source>
        <dbReference type="ARBA" id="ARBA00022723"/>
    </source>
</evidence>
<organism evidence="12 13">
    <name type="scientific">Schizophyllum amplum</name>
    <dbReference type="NCBI Taxonomy" id="97359"/>
    <lineage>
        <taxon>Eukaryota</taxon>
        <taxon>Fungi</taxon>
        <taxon>Dikarya</taxon>
        <taxon>Basidiomycota</taxon>
        <taxon>Agaricomycotina</taxon>
        <taxon>Agaricomycetes</taxon>
        <taxon>Agaricomycetidae</taxon>
        <taxon>Agaricales</taxon>
        <taxon>Schizophyllaceae</taxon>
        <taxon>Schizophyllum</taxon>
    </lineage>
</organism>
<comment type="caution">
    <text evidence="12">The sequence shown here is derived from an EMBL/GenBank/DDBJ whole genome shotgun (WGS) entry which is preliminary data.</text>
</comment>
<accession>A0A550CGL1</accession>
<dbReference type="CDD" id="cd11065">
    <property type="entry name" value="CYP64-like"/>
    <property type="match status" value="1"/>
</dbReference>
<dbReference type="AlphaFoldDB" id="A0A550CGL1"/>
<reference evidence="12 13" key="1">
    <citation type="journal article" date="2019" name="New Phytol.">
        <title>Comparative genomics reveals unique wood-decay strategies and fruiting body development in the Schizophyllaceae.</title>
        <authorList>
            <person name="Almasi E."/>
            <person name="Sahu N."/>
            <person name="Krizsan K."/>
            <person name="Balint B."/>
            <person name="Kovacs G.M."/>
            <person name="Kiss B."/>
            <person name="Cseklye J."/>
            <person name="Drula E."/>
            <person name="Henrissat B."/>
            <person name="Nagy I."/>
            <person name="Chovatia M."/>
            <person name="Adam C."/>
            <person name="LaButti K."/>
            <person name="Lipzen A."/>
            <person name="Riley R."/>
            <person name="Grigoriev I.V."/>
            <person name="Nagy L.G."/>
        </authorList>
    </citation>
    <scope>NUCLEOTIDE SEQUENCE [LARGE SCALE GENOMIC DNA]</scope>
    <source>
        <strain evidence="12 13">NL-1724</strain>
    </source>
</reference>
<keyword evidence="4 9" id="KW-0349">Heme</keyword>
<dbReference type="PROSITE" id="PS00086">
    <property type="entry name" value="CYTOCHROME_P450"/>
    <property type="match status" value="1"/>
</dbReference>
<comment type="cofactor">
    <cofactor evidence="1 9">
        <name>heme</name>
        <dbReference type="ChEBI" id="CHEBI:30413"/>
    </cofactor>
</comment>
<evidence type="ECO:0000256" key="9">
    <source>
        <dbReference type="PIRSR" id="PIRSR602401-1"/>
    </source>
</evidence>
<protein>
    <submittedName>
        <fullName evidence="12">Cytochrome P450</fullName>
    </submittedName>
</protein>
<name>A0A550CGL1_9AGAR</name>
<gene>
    <name evidence="12" type="ORF">BD626DRAFT_263188</name>
</gene>
<feature type="chain" id="PRO_5021982108" evidence="11">
    <location>
        <begin position="29"/>
        <end position="516"/>
    </location>
</feature>
<dbReference type="PANTHER" id="PTHR46300">
    <property type="entry name" value="P450, PUTATIVE (EUROFUNG)-RELATED-RELATED"/>
    <property type="match status" value="1"/>
</dbReference>
<dbReference type="OrthoDB" id="2789670at2759"/>
<proteinExistence type="inferred from homology"/>
<dbReference type="PANTHER" id="PTHR46300:SF5">
    <property type="entry name" value="CYTOCHROME P450"/>
    <property type="match status" value="1"/>
</dbReference>
<dbReference type="InterPro" id="IPR017972">
    <property type="entry name" value="Cyt_P450_CS"/>
</dbReference>
<evidence type="ECO:0000313" key="13">
    <source>
        <dbReference type="Proteomes" id="UP000320762"/>
    </source>
</evidence>
<evidence type="ECO:0000256" key="3">
    <source>
        <dbReference type="ARBA" id="ARBA00010617"/>
    </source>
</evidence>